<keyword evidence="1" id="KW-1133">Transmembrane helix</keyword>
<name>A0A2G1UN13_9GAMM</name>
<comment type="caution">
    <text evidence="2">The sequence shown here is derived from an EMBL/GenBank/DDBJ whole genome shotgun (WGS) entry which is preliminary data.</text>
</comment>
<evidence type="ECO:0000256" key="1">
    <source>
        <dbReference type="SAM" id="Phobius"/>
    </source>
</evidence>
<evidence type="ECO:0000313" key="2">
    <source>
        <dbReference type="EMBL" id="PHQ15809.1"/>
    </source>
</evidence>
<protein>
    <submittedName>
        <fullName evidence="2">Uncharacterized protein</fullName>
    </submittedName>
</protein>
<accession>A0A2G1UN13</accession>
<reference evidence="2 3" key="1">
    <citation type="submission" date="2017-09" db="EMBL/GenBank/DDBJ databases">
        <title>The draft genome sequences of Marinobacter sp. PWS21.</title>
        <authorList>
            <person name="Cao J."/>
        </authorList>
    </citation>
    <scope>NUCLEOTIDE SEQUENCE [LARGE SCALE GENOMIC DNA]</scope>
    <source>
        <strain evidence="2 3">PWS21</strain>
    </source>
</reference>
<keyword evidence="1" id="KW-0812">Transmembrane</keyword>
<dbReference type="AlphaFoldDB" id="A0A2G1UN13"/>
<gene>
    <name evidence="2" type="ORF">CLH61_06585</name>
</gene>
<keyword evidence="1" id="KW-0472">Membrane</keyword>
<sequence length="94" mass="10318">MLEEWFMPALPTLAIPLQPVALRLVFVALALATAASPWVGPPINSKTLNNAARSWRDGMLVSVCRTVIAALTYTLVQMLFERGESGKQSSNFDR</sequence>
<dbReference type="RefSeq" id="WP_099613913.1">
    <property type="nucleotide sequence ID" value="NZ_KZ319369.1"/>
</dbReference>
<evidence type="ECO:0000313" key="3">
    <source>
        <dbReference type="Proteomes" id="UP000231409"/>
    </source>
</evidence>
<proteinExistence type="predicted"/>
<feature type="transmembrane region" description="Helical" evidence="1">
    <location>
        <begin position="20"/>
        <end position="39"/>
    </location>
</feature>
<organism evidence="2 3">
    <name type="scientific">Marinobacter profundi</name>
    <dbReference type="NCBI Taxonomy" id="2666256"/>
    <lineage>
        <taxon>Bacteria</taxon>
        <taxon>Pseudomonadati</taxon>
        <taxon>Pseudomonadota</taxon>
        <taxon>Gammaproteobacteria</taxon>
        <taxon>Pseudomonadales</taxon>
        <taxon>Marinobacteraceae</taxon>
        <taxon>Marinobacter</taxon>
    </lineage>
</organism>
<feature type="transmembrane region" description="Helical" evidence="1">
    <location>
        <begin position="59"/>
        <end position="80"/>
    </location>
</feature>
<dbReference type="EMBL" id="NTFH01000005">
    <property type="protein sequence ID" value="PHQ15809.1"/>
    <property type="molecule type" value="Genomic_DNA"/>
</dbReference>
<keyword evidence="3" id="KW-1185">Reference proteome</keyword>
<dbReference type="Proteomes" id="UP000231409">
    <property type="component" value="Unassembled WGS sequence"/>
</dbReference>